<evidence type="ECO:0000256" key="8">
    <source>
        <dbReference type="ARBA" id="ARBA00022898"/>
    </source>
</evidence>
<dbReference type="AlphaFoldDB" id="A0A6J8CNF5"/>
<dbReference type="GO" id="GO:0018114">
    <property type="term" value="F:threonine racemase activity"/>
    <property type="evidence" value="ECO:0007669"/>
    <property type="project" value="TreeGrafter"/>
</dbReference>
<comment type="cofactor">
    <cofactor evidence="2">
        <name>pyridoxal 5'-phosphate</name>
        <dbReference type="ChEBI" id="CHEBI:597326"/>
    </cofactor>
</comment>
<dbReference type="InterPro" id="IPR043502">
    <property type="entry name" value="DNA/RNA_pol_sf"/>
</dbReference>
<comment type="similarity">
    <text evidence="5">Belongs to the serine/threonine dehydratase family.</text>
</comment>
<evidence type="ECO:0000256" key="13">
    <source>
        <dbReference type="ARBA" id="ARBA00051769"/>
    </source>
</evidence>
<dbReference type="EC" id="5.1.1.18" evidence="16"/>
<feature type="domain" description="Reverse transcriptase" evidence="22">
    <location>
        <begin position="303"/>
        <end position="574"/>
    </location>
</feature>
<dbReference type="GO" id="GO:0008721">
    <property type="term" value="F:D-serine ammonia-lyase activity"/>
    <property type="evidence" value="ECO:0007669"/>
    <property type="project" value="UniProtKB-EC"/>
</dbReference>
<evidence type="ECO:0000259" key="22">
    <source>
        <dbReference type="PROSITE" id="PS50878"/>
    </source>
</evidence>
<comment type="catalytic activity">
    <reaction evidence="13">
        <text>L-serine = D-serine</text>
        <dbReference type="Rhea" id="RHEA:10980"/>
        <dbReference type="ChEBI" id="CHEBI:33384"/>
        <dbReference type="ChEBI" id="CHEBI:35247"/>
        <dbReference type="EC" id="5.1.1.18"/>
    </reaction>
</comment>
<comment type="catalytic activity">
    <reaction evidence="12">
        <text>D-serine = pyruvate + NH4(+)</text>
        <dbReference type="Rhea" id="RHEA:13977"/>
        <dbReference type="ChEBI" id="CHEBI:15361"/>
        <dbReference type="ChEBI" id="CHEBI:28938"/>
        <dbReference type="ChEBI" id="CHEBI:35247"/>
        <dbReference type="EC" id="4.3.1.18"/>
    </reaction>
</comment>
<feature type="region of interest" description="Disordered" evidence="21">
    <location>
        <begin position="107"/>
        <end position="126"/>
    </location>
</feature>
<dbReference type="PROSITE" id="PS50878">
    <property type="entry name" value="RT_POL"/>
    <property type="match status" value="1"/>
</dbReference>
<keyword evidence="8" id="KW-0663">Pyridoxal phosphate</keyword>
<evidence type="ECO:0000256" key="2">
    <source>
        <dbReference type="ARBA" id="ARBA00001933"/>
    </source>
</evidence>
<sequence length="1083" mass="124173">MASAIRTTITDIRKAHERLKPYIHHTPVFTSSTFDKLIGRKAFFKAENLQKTGSFKARGALNSEATELSVVKKIVALKGSKWKASPKVKECIEKNKKAFYAWKQKDRPKNEENTEYQEMKKHKRELKKQIRKEDHIDKQNFYNKLMDKPDSKTFHRLIRRNKHEPKDANSKVIKNENEEEVMNPEEQSSIFADYYEKLAVPSNEEHYDEDYLEESKYRLELMNNITKHQIDTCNITIFSEEEIIKAVNKLNYEKQQTNTHSQQNISYMQVISQQTHTHSRTFHICSRTFQYAGSPNIVSLFNNIMQTGEIPKVFKTGILTPVHKKGKDSTLPTNYRGITVTSALGKVFEYALLDKMIDLNSNQSELQFGFTQGLSPIMVALIVSEGIVHAKQQNLNMFLATLDSQKAFDVVHHMILMEKLFYELPADIWRVVQDLYSNMSSKIKWNSHLSKQFSINQGVRQGDVLSTHLYKLYINELPEELERRGLGLNIGLEYCGSPLCADDIVLMTTDETEIQAMLNIAYKFYCQHCYNIHPEKSTLIKTERIKTSKQQHPITLGEKPIKEDQQTTHLGIIRARALLIEAELHKRQLSLFYSILASENTKLKNVMERQMTVNAGNSDSFFSRAQEILNFYNLPSIAEFKEHLPSKIRWKKDINRSIADKWSNLLQKEMEEKSTLKHCNIQILKIHEVHPVLLLKEKNPALPGVVTHSSGNHGQGLAWAAKTAGVKCCVVVPNNAPKSKAEAIKGYGAELVWCEPTPKDREETCARMAKEKGLEIVPPYDHYNVIAGQGTLALELMEQVPDLDAILVPISGGGMISGIAIAAKSVKEDVKVFAVEPEGKMVESCLKEGKRLWPNPPRFLSTIADGIRLQQLGHLTFPIMLDLVEKDVFTIKDKDMIEGMKFSFQHMKLVIEAASGAAVAAAMSDKLRSMDPSIKNIGVILCGGNVDINKLPCFQSQDTSDFYLTFQSQDTFDFNLTFQSQDTSCFYLTFQFQDTSYFYLTFQYQDKSDFYLTFQSQDDTSDFYVTFQSQDKSDFYLTFQSQDTSDYYLIFQSQDTFNFYLTFQSQDKSDFYLTFQSKDTSDF</sequence>
<dbReference type="OrthoDB" id="6255742at2759"/>
<dbReference type="GO" id="GO:0003941">
    <property type="term" value="F:L-serine ammonia-lyase activity"/>
    <property type="evidence" value="ECO:0007669"/>
    <property type="project" value="UniProtKB-EC"/>
</dbReference>
<dbReference type="InterPro" id="IPR001926">
    <property type="entry name" value="TrpB-like_PALP"/>
</dbReference>
<evidence type="ECO:0000256" key="21">
    <source>
        <dbReference type="SAM" id="MobiDB-lite"/>
    </source>
</evidence>
<dbReference type="GO" id="GO:0030378">
    <property type="term" value="F:serine racemase activity"/>
    <property type="evidence" value="ECO:0007669"/>
    <property type="project" value="UniProtKB-EC"/>
</dbReference>
<dbReference type="GO" id="GO:0030170">
    <property type="term" value="F:pyridoxal phosphate binding"/>
    <property type="evidence" value="ECO:0007669"/>
    <property type="project" value="InterPro"/>
</dbReference>
<comment type="cofactor">
    <cofactor evidence="4">
        <name>Mg(2+)</name>
        <dbReference type="ChEBI" id="CHEBI:18420"/>
    </cofactor>
</comment>
<evidence type="ECO:0000256" key="16">
    <source>
        <dbReference type="ARBA" id="ARBA00066592"/>
    </source>
</evidence>
<evidence type="ECO:0000256" key="9">
    <source>
        <dbReference type="ARBA" id="ARBA00023239"/>
    </source>
</evidence>
<keyword evidence="23" id="KW-0413">Isomerase</keyword>
<evidence type="ECO:0000256" key="6">
    <source>
        <dbReference type="ARBA" id="ARBA00012093"/>
    </source>
</evidence>
<proteinExistence type="inferred from homology"/>
<dbReference type="PANTHER" id="PTHR43050">
    <property type="entry name" value="SERINE / THREONINE RACEMASE FAMILY MEMBER"/>
    <property type="match status" value="1"/>
</dbReference>
<dbReference type="CDD" id="cd01650">
    <property type="entry name" value="RT_nLTR_like"/>
    <property type="match status" value="1"/>
</dbReference>
<dbReference type="Pfam" id="PF00291">
    <property type="entry name" value="PALP"/>
    <property type="match status" value="1"/>
</dbReference>
<dbReference type="PROSITE" id="PS00165">
    <property type="entry name" value="DEHYDRATASE_SER_THR"/>
    <property type="match status" value="1"/>
</dbReference>
<evidence type="ECO:0000256" key="4">
    <source>
        <dbReference type="ARBA" id="ARBA00001946"/>
    </source>
</evidence>
<dbReference type="GO" id="GO:0006563">
    <property type="term" value="P:L-serine metabolic process"/>
    <property type="evidence" value="ECO:0007669"/>
    <property type="project" value="UniProtKB-ARBA"/>
</dbReference>
<evidence type="ECO:0000256" key="20">
    <source>
        <dbReference type="ARBA" id="ARBA00081761"/>
    </source>
</evidence>
<evidence type="ECO:0000256" key="11">
    <source>
        <dbReference type="ARBA" id="ARBA00049406"/>
    </source>
</evidence>
<dbReference type="InterPro" id="IPR000634">
    <property type="entry name" value="Ser/Thr_deHydtase_PyrdxlP-BS"/>
</dbReference>
<evidence type="ECO:0000256" key="3">
    <source>
        <dbReference type="ARBA" id="ARBA00001936"/>
    </source>
</evidence>
<keyword evidence="7" id="KW-0460">Magnesium</keyword>
<dbReference type="CDD" id="cd01562">
    <property type="entry name" value="Thr-dehyd"/>
    <property type="match status" value="1"/>
</dbReference>
<evidence type="ECO:0000256" key="5">
    <source>
        <dbReference type="ARBA" id="ARBA00010869"/>
    </source>
</evidence>
<evidence type="ECO:0000313" key="23">
    <source>
        <dbReference type="EMBL" id="CAC5396966.1"/>
    </source>
</evidence>
<dbReference type="SUPFAM" id="SSF53686">
    <property type="entry name" value="Tryptophan synthase beta subunit-like PLP-dependent enzymes"/>
    <property type="match status" value="2"/>
</dbReference>
<comment type="cofactor">
    <cofactor evidence="3">
        <name>Mn(2+)</name>
        <dbReference type="ChEBI" id="CHEBI:29035"/>
    </cofactor>
</comment>
<dbReference type="GO" id="GO:0000287">
    <property type="term" value="F:magnesium ion binding"/>
    <property type="evidence" value="ECO:0007669"/>
    <property type="project" value="TreeGrafter"/>
</dbReference>
<gene>
    <name evidence="23" type="ORF">MCOR_31465</name>
</gene>
<comment type="function">
    <text evidence="14">Catalyzes the synthesis of D-serine from L-serine. D-serine is a key coagonist with glutamate at NMDA receptors. Has dehydratase activity towards both L-serine and D-serine.</text>
</comment>
<dbReference type="FunFam" id="3.40.50.1100:FF:000041">
    <property type="entry name" value="Threonine ammonia-lyase, variant"/>
    <property type="match status" value="1"/>
</dbReference>
<comment type="catalytic activity">
    <reaction evidence="11">
        <text>L-serine = pyruvate + NH4(+)</text>
        <dbReference type="Rhea" id="RHEA:19169"/>
        <dbReference type="ChEBI" id="CHEBI:15361"/>
        <dbReference type="ChEBI" id="CHEBI:28938"/>
        <dbReference type="ChEBI" id="CHEBI:33384"/>
        <dbReference type="EC" id="4.3.1.17"/>
    </reaction>
</comment>
<evidence type="ECO:0000256" key="12">
    <source>
        <dbReference type="ARBA" id="ARBA00050422"/>
    </source>
</evidence>
<dbReference type="Gene3D" id="3.40.50.1100">
    <property type="match status" value="3"/>
</dbReference>
<evidence type="ECO:0000256" key="1">
    <source>
        <dbReference type="ARBA" id="ARBA00001913"/>
    </source>
</evidence>
<dbReference type="EC" id="4.3.1.18" evidence="15"/>
<evidence type="ECO:0000313" key="24">
    <source>
        <dbReference type="Proteomes" id="UP000507470"/>
    </source>
</evidence>
<dbReference type="Pfam" id="PF00078">
    <property type="entry name" value="RVT_1"/>
    <property type="match status" value="1"/>
</dbReference>
<dbReference type="PANTHER" id="PTHR43050:SF1">
    <property type="entry name" value="SERINE RACEMASE"/>
    <property type="match status" value="1"/>
</dbReference>
<reference evidence="23 24" key="1">
    <citation type="submission" date="2020-06" db="EMBL/GenBank/DDBJ databases">
        <authorList>
            <person name="Li R."/>
            <person name="Bekaert M."/>
        </authorList>
    </citation>
    <scope>NUCLEOTIDE SEQUENCE [LARGE SCALE GENOMIC DNA]</scope>
    <source>
        <strain evidence="24">wild</strain>
    </source>
</reference>
<evidence type="ECO:0000256" key="17">
    <source>
        <dbReference type="ARBA" id="ARBA00070760"/>
    </source>
</evidence>
<dbReference type="SUPFAM" id="SSF56672">
    <property type="entry name" value="DNA/RNA polymerases"/>
    <property type="match status" value="1"/>
</dbReference>
<dbReference type="EMBL" id="CACVKT020005663">
    <property type="protein sequence ID" value="CAC5396966.1"/>
    <property type="molecule type" value="Genomic_DNA"/>
</dbReference>
<evidence type="ECO:0000256" key="7">
    <source>
        <dbReference type="ARBA" id="ARBA00022842"/>
    </source>
</evidence>
<dbReference type="EC" id="4.3.1.17" evidence="6"/>
<name>A0A6J8CNF5_MYTCO</name>
<evidence type="ECO:0000256" key="18">
    <source>
        <dbReference type="ARBA" id="ARBA00076108"/>
    </source>
</evidence>
<protein>
    <recommendedName>
        <fullName evidence="17">Serine racemase</fullName>
        <ecNumber evidence="6">4.3.1.17</ecNumber>
        <ecNumber evidence="15">4.3.1.18</ecNumber>
        <ecNumber evidence="16">5.1.1.18</ecNumber>
    </recommendedName>
    <alternativeName>
        <fullName evidence="18">D-serine ammonia-lyase</fullName>
    </alternativeName>
    <alternativeName>
        <fullName evidence="20">D-serine dehydratase</fullName>
    </alternativeName>
    <alternativeName>
        <fullName evidence="19">L-serine ammonia-lyase</fullName>
    </alternativeName>
    <alternativeName>
        <fullName evidence="10">L-serine dehydratase</fullName>
    </alternativeName>
</protein>
<keyword evidence="24" id="KW-1185">Reference proteome</keyword>
<evidence type="ECO:0000256" key="19">
    <source>
        <dbReference type="ARBA" id="ARBA00081060"/>
    </source>
</evidence>
<accession>A0A6J8CNF5</accession>
<organism evidence="23 24">
    <name type="scientific">Mytilus coruscus</name>
    <name type="common">Sea mussel</name>
    <dbReference type="NCBI Taxonomy" id="42192"/>
    <lineage>
        <taxon>Eukaryota</taxon>
        <taxon>Metazoa</taxon>
        <taxon>Spiralia</taxon>
        <taxon>Lophotrochozoa</taxon>
        <taxon>Mollusca</taxon>
        <taxon>Bivalvia</taxon>
        <taxon>Autobranchia</taxon>
        <taxon>Pteriomorphia</taxon>
        <taxon>Mytilida</taxon>
        <taxon>Mytiloidea</taxon>
        <taxon>Mytilidae</taxon>
        <taxon>Mytilinae</taxon>
        <taxon>Mytilus</taxon>
    </lineage>
</organism>
<dbReference type="InterPro" id="IPR036052">
    <property type="entry name" value="TrpB-like_PALP_sf"/>
</dbReference>
<evidence type="ECO:0000256" key="15">
    <source>
        <dbReference type="ARBA" id="ARBA00066349"/>
    </source>
</evidence>
<keyword evidence="9" id="KW-0456">Lyase</keyword>
<dbReference type="InterPro" id="IPR000477">
    <property type="entry name" value="RT_dom"/>
</dbReference>
<dbReference type="FunFam" id="3.40.50.1100:FF:000007">
    <property type="entry name" value="L-threonine dehydratase catabolic TdcB"/>
    <property type="match status" value="1"/>
</dbReference>
<dbReference type="Proteomes" id="UP000507470">
    <property type="component" value="Unassembled WGS sequence"/>
</dbReference>
<evidence type="ECO:0000256" key="14">
    <source>
        <dbReference type="ARBA" id="ARBA00056426"/>
    </source>
</evidence>
<evidence type="ECO:0000256" key="10">
    <source>
        <dbReference type="ARBA" id="ARBA00031418"/>
    </source>
</evidence>
<dbReference type="GO" id="GO:0005524">
    <property type="term" value="F:ATP binding"/>
    <property type="evidence" value="ECO:0007669"/>
    <property type="project" value="TreeGrafter"/>
</dbReference>
<dbReference type="GO" id="GO:0070179">
    <property type="term" value="P:D-serine biosynthetic process"/>
    <property type="evidence" value="ECO:0007669"/>
    <property type="project" value="TreeGrafter"/>
</dbReference>
<comment type="cofactor">
    <cofactor evidence="1">
        <name>Ca(2+)</name>
        <dbReference type="ChEBI" id="CHEBI:29108"/>
    </cofactor>
</comment>